<protein>
    <submittedName>
        <fullName evidence="2">Uncharacterized protein</fullName>
    </submittedName>
</protein>
<sequence>MKRILFGLMLCFFSFTTFAQVQHYEVKPKHIEKAADSLTQIYSAKLGMTPKQDLLFKSSLEDFLLLREEVSEKMSGKAKLDELARVYVEESGTMSEILTEYQFELYEKIKPGIQPIETVKKEE</sequence>
<gene>
    <name evidence="2" type="ORF">CJ305_04320</name>
</gene>
<organism evidence="2 3">
    <name type="scientific">Leeuwenhoekiella nanhaiensis</name>
    <dbReference type="NCBI Taxonomy" id="1655491"/>
    <lineage>
        <taxon>Bacteria</taxon>
        <taxon>Pseudomonadati</taxon>
        <taxon>Bacteroidota</taxon>
        <taxon>Flavobacteriia</taxon>
        <taxon>Flavobacteriales</taxon>
        <taxon>Flavobacteriaceae</taxon>
        <taxon>Leeuwenhoekiella</taxon>
    </lineage>
</organism>
<feature type="signal peptide" evidence="1">
    <location>
        <begin position="1"/>
        <end position="19"/>
    </location>
</feature>
<dbReference type="EMBL" id="NQXA01000002">
    <property type="protein sequence ID" value="PHQ30195.1"/>
    <property type="molecule type" value="Genomic_DNA"/>
</dbReference>
<keyword evidence="1" id="KW-0732">Signal</keyword>
<accession>A0A2G1VTV8</accession>
<name>A0A2G1VTV8_9FLAO</name>
<evidence type="ECO:0000313" key="3">
    <source>
        <dbReference type="Proteomes" id="UP000229433"/>
    </source>
</evidence>
<feature type="chain" id="PRO_5013706385" evidence="1">
    <location>
        <begin position="20"/>
        <end position="123"/>
    </location>
</feature>
<comment type="caution">
    <text evidence="2">The sequence shown here is derived from an EMBL/GenBank/DDBJ whole genome shotgun (WGS) entry which is preliminary data.</text>
</comment>
<dbReference type="Proteomes" id="UP000229433">
    <property type="component" value="Unassembled WGS sequence"/>
</dbReference>
<evidence type="ECO:0000256" key="1">
    <source>
        <dbReference type="SAM" id="SignalP"/>
    </source>
</evidence>
<evidence type="ECO:0000313" key="2">
    <source>
        <dbReference type="EMBL" id="PHQ30195.1"/>
    </source>
</evidence>
<dbReference type="RefSeq" id="WP_099645030.1">
    <property type="nucleotide sequence ID" value="NZ_KZ319288.1"/>
</dbReference>
<proteinExistence type="predicted"/>
<dbReference type="AlphaFoldDB" id="A0A2G1VTV8"/>
<keyword evidence="3" id="KW-1185">Reference proteome</keyword>
<reference evidence="2 3" key="1">
    <citation type="submission" date="2017-08" db="EMBL/GenBank/DDBJ databases">
        <title>The whole genome shortgun sequences of strain Leeuwenhoekiella nanhaiensis G18 from the South China Sea.</title>
        <authorList>
            <person name="Liu Q."/>
        </authorList>
    </citation>
    <scope>NUCLEOTIDE SEQUENCE [LARGE SCALE GENOMIC DNA]</scope>
    <source>
        <strain evidence="2 3">G18</strain>
    </source>
</reference>
<dbReference type="OrthoDB" id="1453593at2"/>